<dbReference type="EMBL" id="FQUJ01000006">
    <property type="protein sequence ID" value="SHF04442.1"/>
    <property type="molecule type" value="Genomic_DNA"/>
</dbReference>
<dbReference type="Proteomes" id="UP000184346">
    <property type="component" value="Unassembled WGS sequence"/>
</dbReference>
<evidence type="ECO:0000313" key="1">
    <source>
        <dbReference type="EMBL" id="SHF04442.1"/>
    </source>
</evidence>
<proteinExistence type="predicted"/>
<keyword evidence="1" id="KW-0489">Methyltransferase</keyword>
<dbReference type="STRING" id="1121942.SAMN02745148_01695"/>
<accession>A0A1M4YFZ3</accession>
<dbReference type="GO" id="GO:0032259">
    <property type="term" value="P:methylation"/>
    <property type="evidence" value="ECO:0007669"/>
    <property type="project" value="UniProtKB-KW"/>
</dbReference>
<evidence type="ECO:0000313" key="2">
    <source>
        <dbReference type="Proteomes" id="UP000184346"/>
    </source>
</evidence>
<keyword evidence="1" id="KW-0808">Transferase</keyword>
<protein>
    <submittedName>
        <fullName evidence="1">Adenine-specific DNA-methyltransferase</fullName>
    </submittedName>
</protein>
<dbReference type="AlphaFoldDB" id="A0A1M4YFZ3"/>
<keyword evidence="2" id="KW-1185">Reference proteome</keyword>
<name>A0A1M4YFZ3_9GAMM</name>
<organism evidence="1 2">
    <name type="scientific">Modicisalibacter ilicicola DSM 19980</name>
    <dbReference type="NCBI Taxonomy" id="1121942"/>
    <lineage>
        <taxon>Bacteria</taxon>
        <taxon>Pseudomonadati</taxon>
        <taxon>Pseudomonadota</taxon>
        <taxon>Gammaproteobacteria</taxon>
        <taxon>Oceanospirillales</taxon>
        <taxon>Halomonadaceae</taxon>
        <taxon>Modicisalibacter</taxon>
    </lineage>
</organism>
<dbReference type="GO" id="GO:0008168">
    <property type="term" value="F:methyltransferase activity"/>
    <property type="evidence" value="ECO:0007669"/>
    <property type="project" value="UniProtKB-KW"/>
</dbReference>
<gene>
    <name evidence="1" type="ORF">SAMN02745148_01695</name>
</gene>
<sequence>MKSVYYEPGEVLQESLKGMVDNVRDDVFPEDLLFQVLLDWGVDLSLPISRQELDGKTVFFVDGDEKHMALAACFDLDIDEAFVKQLAKYEPLRVVFRDAGFASDSVKINVEQIFAQKSPNTDVKVI</sequence>
<reference evidence="1 2" key="1">
    <citation type="submission" date="2016-11" db="EMBL/GenBank/DDBJ databases">
        <authorList>
            <person name="Jaros S."/>
            <person name="Januszkiewicz K."/>
            <person name="Wedrychowicz H."/>
        </authorList>
    </citation>
    <scope>NUCLEOTIDE SEQUENCE [LARGE SCALE GENOMIC DNA]</scope>
    <source>
        <strain evidence="1 2">DSM 19980</strain>
    </source>
</reference>